<accession>A0A210QCZ7</accession>
<dbReference type="PROSITE" id="PS51225">
    <property type="entry name" value="MARVEL"/>
    <property type="match status" value="1"/>
</dbReference>
<evidence type="ECO:0000256" key="2">
    <source>
        <dbReference type="ARBA" id="ARBA00022692"/>
    </source>
</evidence>
<feature type="transmembrane region" description="Helical" evidence="6">
    <location>
        <begin position="83"/>
        <end position="102"/>
    </location>
</feature>
<feature type="transmembrane region" description="Helical" evidence="6">
    <location>
        <begin position="144"/>
        <end position="165"/>
    </location>
</feature>
<name>A0A210QCZ7_MIZYE</name>
<evidence type="ECO:0000256" key="5">
    <source>
        <dbReference type="PROSITE-ProRule" id="PRU00581"/>
    </source>
</evidence>
<organism evidence="8 9">
    <name type="scientific">Mizuhopecten yessoensis</name>
    <name type="common">Japanese scallop</name>
    <name type="synonym">Patinopecten yessoensis</name>
    <dbReference type="NCBI Taxonomy" id="6573"/>
    <lineage>
        <taxon>Eukaryota</taxon>
        <taxon>Metazoa</taxon>
        <taxon>Spiralia</taxon>
        <taxon>Lophotrochozoa</taxon>
        <taxon>Mollusca</taxon>
        <taxon>Bivalvia</taxon>
        <taxon>Autobranchia</taxon>
        <taxon>Pteriomorphia</taxon>
        <taxon>Pectinida</taxon>
        <taxon>Pectinoidea</taxon>
        <taxon>Pectinidae</taxon>
        <taxon>Mizuhopecten</taxon>
    </lineage>
</organism>
<keyword evidence="2 5" id="KW-0812">Transmembrane</keyword>
<dbReference type="EMBL" id="NEDP02004116">
    <property type="protein sequence ID" value="OWF46633.1"/>
    <property type="molecule type" value="Genomic_DNA"/>
</dbReference>
<comment type="caution">
    <text evidence="8">The sequence shown here is derived from an EMBL/GenBank/DDBJ whole genome shotgun (WGS) entry which is preliminary data.</text>
</comment>
<dbReference type="InterPro" id="IPR050579">
    <property type="entry name" value="PMP-22/EMP/MP20-like"/>
</dbReference>
<dbReference type="PANTHER" id="PTHR10671:SF108">
    <property type="entry name" value="CLAUDIN FAMILY PROTEIN-RELATED"/>
    <property type="match status" value="1"/>
</dbReference>
<dbReference type="OrthoDB" id="6149483at2759"/>
<protein>
    <recommendedName>
        <fullName evidence="7">MARVEL domain-containing protein</fullName>
    </recommendedName>
</protein>
<dbReference type="InterPro" id="IPR008253">
    <property type="entry name" value="Marvel"/>
</dbReference>
<proteinExistence type="predicted"/>
<evidence type="ECO:0000313" key="9">
    <source>
        <dbReference type="Proteomes" id="UP000242188"/>
    </source>
</evidence>
<feature type="domain" description="MARVEL" evidence="7">
    <location>
        <begin position="9"/>
        <end position="168"/>
    </location>
</feature>
<dbReference type="InterPro" id="IPR004031">
    <property type="entry name" value="PMP22/EMP/MP20/Claudin"/>
</dbReference>
<dbReference type="AlphaFoldDB" id="A0A210QCZ7"/>
<keyword evidence="3 6" id="KW-1133">Transmembrane helix</keyword>
<evidence type="ECO:0000256" key="3">
    <source>
        <dbReference type="ARBA" id="ARBA00022989"/>
    </source>
</evidence>
<dbReference type="Proteomes" id="UP000242188">
    <property type="component" value="Unassembled WGS sequence"/>
</dbReference>
<feature type="transmembrane region" description="Helical" evidence="6">
    <location>
        <begin position="109"/>
        <end position="132"/>
    </location>
</feature>
<dbReference type="STRING" id="6573.A0A210QCZ7"/>
<evidence type="ECO:0000256" key="4">
    <source>
        <dbReference type="ARBA" id="ARBA00023136"/>
    </source>
</evidence>
<evidence type="ECO:0000256" key="1">
    <source>
        <dbReference type="ARBA" id="ARBA00004141"/>
    </source>
</evidence>
<evidence type="ECO:0000256" key="6">
    <source>
        <dbReference type="SAM" id="Phobius"/>
    </source>
</evidence>
<reference evidence="8 9" key="1">
    <citation type="journal article" date="2017" name="Nat. Ecol. Evol.">
        <title>Scallop genome provides insights into evolution of bilaterian karyotype and development.</title>
        <authorList>
            <person name="Wang S."/>
            <person name="Zhang J."/>
            <person name="Jiao W."/>
            <person name="Li J."/>
            <person name="Xun X."/>
            <person name="Sun Y."/>
            <person name="Guo X."/>
            <person name="Huan P."/>
            <person name="Dong B."/>
            <person name="Zhang L."/>
            <person name="Hu X."/>
            <person name="Sun X."/>
            <person name="Wang J."/>
            <person name="Zhao C."/>
            <person name="Wang Y."/>
            <person name="Wang D."/>
            <person name="Huang X."/>
            <person name="Wang R."/>
            <person name="Lv J."/>
            <person name="Li Y."/>
            <person name="Zhang Z."/>
            <person name="Liu B."/>
            <person name="Lu W."/>
            <person name="Hui Y."/>
            <person name="Liang J."/>
            <person name="Zhou Z."/>
            <person name="Hou R."/>
            <person name="Li X."/>
            <person name="Liu Y."/>
            <person name="Li H."/>
            <person name="Ning X."/>
            <person name="Lin Y."/>
            <person name="Zhao L."/>
            <person name="Xing Q."/>
            <person name="Dou J."/>
            <person name="Li Y."/>
            <person name="Mao J."/>
            <person name="Guo H."/>
            <person name="Dou H."/>
            <person name="Li T."/>
            <person name="Mu C."/>
            <person name="Jiang W."/>
            <person name="Fu Q."/>
            <person name="Fu X."/>
            <person name="Miao Y."/>
            <person name="Liu J."/>
            <person name="Yu Q."/>
            <person name="Li R."/>
            <person name="Liao H."/>
            <person name="Li X."/>
            <person name="Kong Y."/>
            <person name="Jiang Z."/>
            <person name="Chourrout D."/>
            <person name="Li R."/>
            <person name="Bao Z."/>
        </authorList>
    </citation>
    <scope>NUCLEOTIDE SEQUENCE [LARGE SCALE GENOMIC DNA]</scope>
    <source>
        <strain evidence="8 9">PY_sf001</strain>
    </source>
</reference>
<evidence type="ECO:0000313" key="8">
    <source>
        <dbReference type="EMBL" id="OWF46633.1"/>
    </source>
</evidence>
<sequence length="168" mass="18547">MAGWNTSSTWMKIALICLCLGLLLFVIAFATTGWMVYTAYGYDRANGLWEFKDCTGRGCVSGDVNPNRLMNDWYRATQAMECFGLICIVIATFLLLLYFFVASCKRRNALLATIVFTFASVGFIVIGIAIFASKFDNYGYEVGWSMGLAIAAAILAFVAGIMEVLEIK</sequence>
<comment type="subcellular location">
    <subcellularLocation>
        <location evidence="1">Membrane</location>
        <topology evidence="1">Multi-pass membrane protein</topology>
    </subcellularLocation>
</comment>
<evidence type="ECO:0000259" key="7">
    <source>
        <dbReference type="PROSITE" id="PS51225"/>
    </source>
</evidence>
<gene>
    <name evidence="8" type="ORF">KP79_PYT10302</name>
</gene>
<keyword evidence="9" id="KW-1185">Reference proteome</keyword>
<keyword evidence="4 5" id="KW-0472">Membrane</keyword>
<dbReference type="Gene3D" id="1.20.140.150">
    <property type="match status" value="1"/>
</dbReference>
<dbReference type="GO" id="GO:0005886">
    <property type="term" value="C:plasma membrane"/>
    <property type="evidence" value="ECO:0007669"/>
    <property type="project" value="TreeGrafter"/>
</dbReference>
<dbReference type="Pfam" id="PF00822">
    <property type="entry name" value="PMP22_Claudin"/>
    <property type="match status" value="1"/>
</dbReference>
<dbReference type="PANTHER" id="PTHR10671">
    <property type="entry name" value="EPITHELIAL MEMBRANE PROTEIN-RELATED"/>
    <property type="match status" value="1"/>
</dbReference>